<reference evidence="10 11" key="1">
    <citation type="submission" date="2024-05" db="EMBL/GenBank/DDBJ databases">
        <title>Genome sequencing and assembly of Indian major carp, Cirrhinus mrigala (Hamilton, 1822).</title>
        <authorList>
            <person name="Mohindra V."/>
            <person name="Chowdhury L.M."/>
            <person name="Lal K."/>
            <person name="Jena J.K."/>
        </authorList>
    </citation>
    <scope>NUCLEOTIDE SEQUENCE [LARGE SCALE GENOMIC DNA]</scope>
    <source>
        <strain evidence="10">CM1030</strain>
        <tissue evidence="10">Blood</tissue>
    </source>
</reference>
<name>A0ABD0RNV2_CIRMR</name>
<evidence type="ECO:0000256" key="3">
    <source>
        <dbReference type="ARBA" id="ARBA00022473"/>
    </source>
</evidence>
<dbReference type="PANTHER" id="PTHR12027:SF75">
    <property type="entry name" value="PROTEIN WNT-9A"/>
    <property type="match status" value="1"/>
</dbReference>
<keyword evidence="5" id="KW-0272">Extracellular matrix</keyword>
<evidence type="ECO:0000256" key="6">
    <source>
        <dbReference type="ARBA" id="ARBA00022687"/>
    </source>
</evidence>
<dbReference type="AlphaFoldDB" id="A0ABD0RNV2"/>
<evidence type="ECO:0000256" key="9">
    <source>
        <dbReference type="RuleBase" id="RU003500"/>
    </source>
</evidence>
<keyword evidence="7" id="KW-1015">Disulfide bond</keyword>
<keyword evidence="6 9" id="KW-0879">Wnt signaling pathway</keyword>
<proteinExistence type="inferred from homology"/>
<accession>A0ABD0RNV2</accession>
<evidence type="ECO:0000313" key="11">
    <source>
        <dbReference type="Proteomes" id="UP001529510"/>
    </source>
</evidence>
<dbReference type="EMBL" id="JAMKFB020000002">
    <property type="protein sequence ID" value="KAL0200098.1"/>
    <property type="molecule type" value="Genomic_DNA"/>
</dbReference>
<dbReference type="PANTHER" id="PTHR12027">
    <property type="entry name" value="WNT RELATED"/>
    <property type="match status" value="1"/>
</dbReference>
<dbReference type="Pfam" id="PF00110">
    <property type="entry name" value="wnt"/>
    <property type="match status" value="1"/>
</dbReference>
<keyword evidence="8" id="KW-0449">Lipoprotein</keyword>
<evidence type="ECO:0000256" key="7">
    <source>
        <dbReference type="ARBA" id="ARBA00023157"/>
    </source>
</evidence>
<dbReference type="PRINTS" id="PR01349">
    <property type="entry name" value="WNTPROTEIN"/>
</dbReference>
<keyword evidence="3 9" id="KW-0217">Developmental protein</keyword>
<comment type="subcellular location">
    <subcellularLocation>
        <location evidence="1 9">Secreted</location>
        <location evidence="1 9">Extracellular space</location>
        <location evidence="1 9">Extracellular matrix</location>
    </subcellularLocation>
</comment>
<evidence type="ECO:0000256" key="1">
    <source>
        <dbReference type="ARBA" id="ARBA00004498"/>
    </source>
</evidence>
<keyword evidence="11" id="KW-1185">Reference proteome</keyword>
<keyword evidence="4" id="KW-0964">Secreted</keyword>
<comment type="similarity">
    <text evidence="2 9">Belongs to the Wnt family.</text>
</comment>
<organism evidence="10 11">
    <name type="scientific">Cirrhinus mrigala</name>
    <name type="common">Mrigala</name>
    <dbReference type="NCBI Taxonomy" id="683832"/>
    <lineage>
        <taxon>Eukaryota</taxon>
        <taxon>Metazoa</taxon>
        <taxon>Chordata</taxon>
        <taxon>Craniata</taxon>
        <taxon>Vertebrata</taxon>
        <taxon>Euteleostomi</taxon>
        <taxon>Actinopterygii</taxon>
        <taxon>Neopterygii</taxon>
        <taxon>Teleostei</taxon>
        <taxon>Ostariophysi</taxon>
        <taxon>Cypriniformes</taxon>
        <taxon>Cyprinidae</taxon>
        <taxon>Labeoninae</taxon>
        <taxon>Labeonini</taxon>
        <taxon>Cirrhinus</taxon>
    </lineage>
</organism>
<comment type="function">
    <text evidence="9">Ligand for members of the frizzled family of seven transmembrane receptors.</text>
</comment>
<evidence type="ECO:0000256" key="4">
    <source>
        <dbReference type="ARBA" id="ARBA00022525"/>
    </source>
</evidence>
<protein>
    <recommendedName>
        <fullName evidence="9">Protein Wnt</fullName>
    </recommendedName>
</protein>
<dbReference type="Proteomes" id="UP001529510">
    <property type="component" value="Unassembled WGS sequence"/>
</dbReference>
<evidence type="ECO:0000256" key="8">
    <source>
        <dbReference type="ARBA" id="ARBA00023288"/>
    </source>
</evidence>
<comment type="caution">
    <text evidence="10">The sequence shown here is derived from an EMBL/GenBank/DDBJ whole genome shotgun (WGS) entry which is preliminary data.</text>
</comment>
<evidence type="ECO:0000256" key="5">
    <source>
        <dbReference type="ARBA" id="ARBA00022530"/>
    </source>
</evidence>
<dbReference type="SMART" id="SM00097">
    <property type="entry name" value="WNT1"/>
    <property type="match status" value="1"/>
</dbReference>
<feature type="non-terminal residue" evidence="10">
    <location>
        <position position="101"/>
    </location>
</feature>
<dbReference type="InterPro" id="IPR005817">
    <property type="entry name" value="Wnt"/>
</dbReference>
<dbReference type="GO" id="GO:0016055">
    <property type="term" value="P:Wnt signaling pathway"/>
    <property type="evidence" value="ECO:0007669"/>
    <property type="project" value="UniProtKB-KW"/>
</dbReference>
<evidence type="ECO:0000256" key="2">
    <source>
        <dbReference type="ARBA" id="ARBA00005683"/>
    </source>
</evidence>
<sequence>MKFNSLEKNHKIEGFKETAFLYAISSAGLTHAMAKACSAGRMERCTCDEAPDLENRKAWQWGGCGDNLKYSNKFVKDFLGKRSNKDLRARIDMHNSNVGMK</sequence>
<evidence type="ECO:0000313" key="10">
    <source>
        <dbReference type="EMBL" id="KAL0200098.1"/>
    </source>
</evidence>
<gene>
    <name evidence="10" type="ORF">M9458_003285</name>
</gene>